<evidence type="ECO:0000313" key="1">
    <source>
        <dbReference type="EMBL" id="KAL1568442.1"/>
    </source>
</evidence>
<dbReference type="EMBL" id="JBEAFC010000001">
    <property type="protein sequence ID" value="KAL1568442.1"/>
    <property type="molecule type" value="Genomic_DNA"/>
</dbReference>
<comment type="caution">
    <text evidence="1">The sequence shown here is derived from an EMBL/GenBank/DDBJ whole genome shotgun (WGS) entry which is preliminary data.</text>
</comment>
<accession>A0ABD1IJE9</accession>
<name>A0ABD1IJE9_SALDI</name>
<keyword evidence="2" id="KW-1185">Reference proteome</keyword>
<reference evidence="1 2" key="1">
    <citation type="submission" date="2024-06" db="EMBL/GenBank/DDBJ databases">
        <title>A chromosome level genome sequence of Diviner's sage (Salvia divinorum).</title>
        <authorList>
            <person name="Ford S.A."/>
            <person name="Ro D.-K."/>
            <person name="Ness R.W."/>
            <person name="Phillips M.A."/>
        </authorList>
    </citation>
    <scope>NUCLEOTIDE SEQUENCE [LARGE SCALE GENOMIC DNA]</scope>
    <source>
        <strain evidence="1">SAF-2024a</strain>
        <tissue evidence="1">Leaf</tissue>
    </source>
</reference>
<dbReference type="Proteomes" id="UP001567538">
    <property type="component" value="Unassembled WGS sequence"/>
</dbReference>
<dbReference type="AlphaFoldDB" id="A0ABD1IJE9"/>
<proteinExistence type="predicted"/>
<protein>
    <submittedName>
        <fullName evidence="1">Uncharacterized protein</fullName>
    </submittedName>
</protein>
<organism evidence="1 2">
    <name type="scientific">Salvia divinorum</name>
    <name type="common">Maria pastora</name>
    <name type="synonym">Diviner's sage</name>
    <dbReference type="NCBI Taxonomy" id="28513"/>
    <lineage>
        <taxon>Eukaryota</taxon>
        <taxon>Viridiplantae</taxon>
        <taxon>Streptophyta</taxon>
        <taxon>Embryophyta</taxon>
        <taxon>Tracheophyta</taxon>
        <taxon>Spermatophyta</taxon>
        <taxon>Magnoliopsida</taxon>
        <taxon>eudicotyledons</taxon>
        <taxon>Gunneridae</taxon>
        <taxon>Pentapetalae</taxon>
        <taxon>asterids</taxon>
        <taxon>lamiids</taxon>
        <taxon>Lamiales</taxon>
        <taxon>Lamiaceae</taxon>
        <taxon>Nepetoideae</taxon>
        <taxon>Mentheae</taxon>
        <taxon>Salviinae</taxon>
        <taxon>Salvia</taxon>
        <taxon>Salvia subgen. Calosphace</taxon>
    </lineage>
</organism>
<sequence>MILCLSHGLSHSPIWVDRDRQFYPGRVEVPDSLTLCRSHPSGWLVVADCTRVGYKSLTLLCFINLNRPGGYAVASCTRTGGVFSVREVNPIANPPIISVKC</sequence>
<evidence type="ECO:0000313" key="2">
    <source>
        <dbReference type="Proteomes" id="UP001567538"/>
    </source>
</evidence>
<gene>
    <name evidence="1" type="ORF">AAHA92_00057</name>
</gene>